<feature type="domain" description="PiggyBac transposable element-derived protein" evidence="2">
    <location>
        <begin position="135"/>
        <end position="358"/>
    </location>
</feature>
<dbReference type="PANTHER" id="PTHR46599:SF3">
    <property type="entry name" value="PIGGYBAC TRANSPOSABLE ELEMENT-DERIVED PROTEIN 4"/>
    <property type="match status" value="1"/>
</dbReference>
<dbReference type="OrthoDB" id="6628858at2759"/>
<name>A0A6G0VVJ3_APHCR</name>
<feature type="non-terminal residue" evidence="3">
    <location>
        <position position="1"/>
    </location>
</feature>
<proteinExistence type="predicted"/>
<feature type="compositionally biased region" description="Low complexity" evidence="1">
    <location>
        <begin position="41"/>
        <end position="61"/>
    </location>
</feature>
<dbReference type="Proteomes" id="UP000478052">
    <property type="component" value="Unassembled WGS sequence"/>
</dbReference>
<dbReference type="AlphaFoldDB" id="A0A6G0VVJ3"/>
<sequence>SDNAGSSRPKRLCTNIDLRSTENEIERLLFESDNENIDYCDSGSDYLGESDSDSSSTSDVGYEMSTEQNLEFPNTITTNNTRTTNEIDLSNFTETNNYAESEFLRVGAAERSRISQWKPTDRDEILTFISLNPTDHSENIPTDRLFKIRFLINYFNTKMNNIYYPNKKHSLDESMVLWKGCLIFRQYIQNKRHKYGVKLYMLTESNGLIIKFAVYTGILDDLGGKGHAKNVVLHLMSEKLNNGHSIYMDNFYNSIDLAAQLLQKKTYCTGTLRSNRKRIPEAIVKSKLKSGETKAMYSNGVLVGKWKDRRDVMYISTEFKNNLILAKNKKGQEKLKPEPIANYNKFMSGIDRQDQMNKMQHYANK</sequence>
<organism evidence="3 4">
    <name type="scientific">Aphis craccivora</name>
    <name type="common">Cowpea aphid</name>
    <dbReference type="NCBI Taxonomy" id="307492"/>
    <lineage>
        <taxon>Eukaryota</taxon>
        <taxon>Metazoa</taxon>
        <taxon>Ecdysozoa</taxon>
        <taxon>Arthropoda</taxon>
        <taxon>Hexapoda</taxon>
        <taxon>Insecta</taxon>
        <taxon>Pterygota</taxon>
        <taxon>Neoptera</taxon>
        <taxon>Paraneoptera</taxon>
        <taxon>Hemiptera</taxon>
        <taxon>Sternorrhyncha</taxon>
        <taxon>Aphidomorpha</taxon>
        <taxon>Aphidoidea</taxon>
        <taxon>Aphididae</taxon>
        <taxon>Aphidini</taxon>
        <taxon>Aphis</taxon>
        <taxon>Aphis</taxon>
    </lineage>
</organism>
<evidence type="ECO:0000313" key="4">
    <source>
        <dbReference type="Proteomes" id="UP000478052"/>
    </source>
</evidence>
<reference evidence="3 4" key="1">
    <citation type="submission" date="2019-08" db="EMBL/GenBank/DDBJ databases">
        <title>Whole genome of Aphis craccivora.</title>
        <authorList>
            <person name="Voronova N.V."/>
            <person name="Shulinski R.S."/>
            <person name="Bandarenka Y.V."/>
            <person name="Zhorov D.G."/>
            <person name="Warner D."/>
        </authorList>
    </citation>
    <scope>NUCLEOTIDE SEQUENCE [LARGE SCALE GENOMIC DNA]</scope>
    <source>
        <strain evidence="3">180601</strain>
        <tissue evidence="3">Whole Body</tissue>
    </source>
</reference>
<evidence type="ECO:0000259" key="2">
    <source>
        <dbReference type="Pfam" id="PF13843"/>
    </source>
</evidence>
<dbReference type="Pfam" id="PF13843">
    <property type="entry name" value="DDE_Tnp_1_7"/>
    <property type="match status" value="1"/>
</dbReference>
<comment type="caution">
    <text evidence="3">The sequence shown here is derived from an EMBL/GenBank/DDBJ whole genome shotgun (WGS) entry which is preliminary data.</text>
</comment>
<evidence type="ECO:0000313" key="3">
    <source>
        <dbReference type="EMBL" id="KAF0709746.1"/>
    </source>
</evidence>
<feature type="region of interest" description="Disordered" evidence="1">
    <location>
        <begin position="40"/>
        <end position="61"/>
    </location>
</feature>
<evidence type="ECO:0000256" key="1">
    <source>
        <dbReference type="SAM" id="MobiDB-lite"/>
    </source>
</evidence>
<protein>
    <submittedName>
        <fullName evidence="3">PiggyBac transposable element-derived protein 4-like</fullName>
    </submittedName>
</protein>
<dbReference type="InterPro" id="IPR029526">
    <property type="entry name" value="PGBD"/>
</dbReference>
<gene>
    <name evidence="3" type="ORF">FWK35_00031071</name>
</gene>
<accession>A0A6G0VVJ3</accession>
<dbReference type="EMBL" id="VUJU01011848">
    <property type="protein sequence ID" value="KAF0709746.1"/>
    <property type="molecule type" value="Genomic_DNA"/>
</dbReference>
<dbReference type="PANTHER" id="PTHR46599">
    <property type="entry name" value="PIGGYBAC TRANSPOSABLE ELEMENT-DERIVED PROTEIN 4"/>
    <property type="match status" value="1"/>
</dbReference>
<keyword evidence="4" id="KW-1185">Reference proteome</keyword>